<dbReference type="AlphaFoldDB" id="E6TBM2"/>
<dbReference type="Proteomes" id="UP000008916">
    <property type="component" value="Chromosome"/>
</dbReference>
<keyword evidence="1" id="KW-0808">Transferase</keyword>
<dbReference type="KEGG" id="msp:Mspyr1_41680"/>
<reference evidence="1 2" key="1">
    <citation type="journal article" date="2011" name="Stand. Genomic Sci.">
        <title>Complete genome sequence of Mycobacterium sp. strain (Spyr1) and reclassification to Mycobacterium gilvum Spyr1.</title>
        <authorList>
            <person name="Kallimanis A."/>
            <person name="Karabika E."/>
            <person name="Mavromatis K."/>
            <person name="Lapidus A."/>
            <person name="Labutti K.M."/>
            <person name="Liolios K."/>
            <person name="Ivanova N."/>
            <person name="Goodwin L."/>
            <person name="Woyke T."/>
            <person name="Velentzas A.D."/>
            <person name="Perisynakis A."/>
            <person name="Ouzounis C.C."/>
            <person name="Kyrpides N.C."/>
            <person name="Koukkou A.I."/>
            <person name="Drainas C."/>
        </authorList>
    </citation>
    <scope>NUCLEOTIDE SEQUENCE [LARGE SCALE GENOMIC DNA]</scope>
    <source>
        <strain evidence="2">DSM 45189 / LMG 24558 / Spyr1</strain>
    </source>
</reference>
<accession>E6TBM2</accession>
<keyword evidence="2" id="KW-1185">Reference proteome</keyword>
<dbReference type="EMBL" id="CP002385">
    <property type="protein sequence ID" value="ADU00734.1"/>
    <property type="molecule type" value="Genomic_DNA"/>
</dbReference>
<dbReference type="InterPro" id="IPR029063">
    <property type="entry name" value="SAM-dependent_MTases_sf"/>
</dbReference>
<organism evidence="1 2">
    <name type="scientific">Mycolicibacterium gilvum (strain DSM 45189 / LMG 24558 / Spyr1)</name>
    <name type="common">Mycobacterium gilvum</name>
    <dbReference type="NCBI Taxonomy" id="278137"/>
    <lineage>
        <taxon>Bacteria</taxon>
        <taxon>Bacillati</taxon>
        <taxon>Actinomycetota</taxon>
        <taxon>Actinomycetes</taxon>
        <taxon>Mycobacteriales</taxon>
        <taxon>Mycobacteriaceae</taxon>
        <taxon>Mycolicibacterium</taxon>
    </lineage>
</organism>
<name>E6TBM2_MYCSR</name>
<evidence type="ECO:0000313" key="2">
    <source>
        <dbReference type="Proteomes" id="UP000008916"/>
    </source>
</evidence>
<protein>
    <submittedName>
        <fullName evidence="1">Methyltransferase family protein</fullName>
    </submittedName>
</protein>
<dbReference type="HOGENOM" id="CLU_088541_0_0_11"/>
<keyword evidence="1" id="KW-0489">Methyltransferase</keyword>
<evidence type="ECO:0000313" key="1">
    <source>
        <dbReference type="EMBL" id="ADU00734.1"/>
    </source>
</evidence>
<sequence>MLPKEPVESYHDLVRHDVSSVIPENVGRILDFGGGIGATSVALKRKGRATYVVVADQVGGQLSEVDRAYRGNLEDEDFISKVVNESGPFDCILLLDILEHLYDPWRTVRQLHDALVPNGTIIASIPNVNYHGLLMPLFLRGRYVLQDSGILDRTHIRWFARHGAVELMSSPGLAVEHVSPNIFTKRERRLNQLSFGKLGRFVALQYVIRARRVD</sequence>
<dbReference type="CDD" id="cd02440">
    <property type="entry name" value="AdoMet_MTases"/>
    <property type="match status" value="1"/>
</dbReference>
<dbReference type="RefSeq" id="WP_013472550.1">
    <property type="nucleotide sequence ID" value="NC_014814.1"/>
</dbReference>
<dbReference type="GO" id="GO:0008168">
    <property type="term" value="F:methyltransferase activity"/>
    <property type="evidence" value="ECO:0007669"/>
    <property type="project" value="UniProtKB-KW"/>
</dbReference>
<proteinExistence type="predicted"/>
<dbReference type="GO" id="GO:0032259">
    <property type="term" value="P:methylation"/>
    <property type="evidence" value="ECO:0007669"/>
    <property type="project" value="UniProtKB-KW"/>
</dbReference>
<gene>
    <name evidence="1" type="ordered locus">Mspyr1_41680</name>
</gene>
<dbReference type="Pfam" id="PF13489">
    <property type="entry name" value="Methyltransf_23"/>
    <property type="match status" value="1"/>
</dbReference>
<dbReference type="Gene3D" id="3.40.50.150">
    <property type="entry name" value="Vaccinia Virus protein VP39"/>
    <property type="match status" value="1"/>
</dbReference>
<dbReference type="SUPFAM" id="SSF53335">
    <property type="entry name" value="S-adenosyl-L-methionine-dependent methyltransferases"/>
    <property type="match status" value="1"/>
</dbReference>